<dbReference type="Proteomes" id="UP000295122">
    <property type="component" value="Unassembled WGS sequence"/>
</dbReference>
<name>A0A4R7BP49_9HYPH</name>
<protein>
    <submittedName>
        <fullName evidence="2">Uncharacterized protein</fullName>
    </submittedName>
</protein>
<keyword evidence="3" id="KW-1185">Reference proteome</keyword>
<proteinExistence type="predicted"/>
<gene>
    <name evidence="2" type="ORF">EV668_4221</name>
</gene>
<organism evidence="2 3">
    <name type="scientific">Enterovirga rhinocerotis</name>
    <dbReference type="NCBI Taxonomy" id="1339210"/>
    <lineage>
        <taxon>Bacteria</taxon>
        <taxon>Pseudomonadati</taxon>
        <taxon>Pseudomonadota</taxon>
        <taxon>Alphaproteobacteria</taxon>
        <taxon>Hyphomicrobiales</taxon>
        <taxon>Methylobacteriaceae</taxon>
        <taxon>Enterovirga</taxon>
    </lineage>
</organism>
<dbReference type="OrthoDB" id="9896153at2"/>
<accession>A0A4R7BP49</accession>
<sequence>MFVKLAAIAALTLTAVTPSSAQMDGSAGQWRCRHANQTISNNPFETWMYEFQLNLGGHGGFRAQGTYTAMTAGFGVAFQAQGRWQQSSEGIMVQGTEQRSDGTQMRFLLVFTSISPDVISNRYQSPNGILVTHCER</sequence>
<keyword evidence="1" id="KW-0732">Signal</keyword>
<comment type="caution">
    <text evidence="2">The sequence shown here is derived from an EMBL/GenBank/DDBJ whole genome shotgun (WGS) entry which is preliminary data.</text>
</comment>
<feature type="chain" id="PRO_5020872573" evidence="1">
    <location>
        <begin position="22"/>
        <end position="136"/>
    </location>
</feature>
<dbReference type="RefSeq" id="WP_133773807.1">
    <property type="nucleotide sequence ID" value="NZ_SNZR01000016.1"/>
</dbReference>
<feature type="signal peptide" evidence="1">
    <location>
        <begin position="1"/>
        <end position="21"/>
    </location>
</feature>
<evidence type="ECO:0000313" key="3">
    <source>
        <dbReference type="Proteomes" id="UP000295122"/>
    </source>
</evidence>
<reference evidence="2 3" key="1">
    <citation type="submission" date="2019-03" db="EMBL/GenBank/DDBJ databases">
        <title>Genomic Encyclopedia of Type Strains, Phase IV (KMG-IV): sequencing the most valuable type-strain genomes for metagenomic binning, comparative biology and taxonomic classification.</title>
        <authorList>
            <person name="Goeker M."/>
        </authorList>
    </citation>
    <scope>NUCLEOTIDE SEQUENCE [LARGE SCALE GENOMIC DNA]</scope>
    <source>
        <strain evidence="2 3">DSM 25903</strain>
    </source>
</reference>
<evidence type="ECO:0000256" key="1">
    <source>
        <dbReference type="SAM" id="SignalP"/>
    </source>
</evidence>
<evidence type="ECO:0000313" key="2">
    <source>
        <dbReference type="EMBL" id="TDR87141.1"/>
    </source>
</evidence>
<dbReference type="AlphaFoldDB" id="A0A4R7BP49"/>
<dbReference type="EMBL" id="SNZR01000016">
    <property type="protein sequence ID" value="TDR87141.1"/>
    <property type="molecule type" value="Genomic_DNA"/>
</dbReference>